<evidence type="ECO:0000256" key="15">
    <source>
        <dbReference type="ARBA" id="ARBA00023170"/>
    </source>
</evidence>
<dbReference type="CDD" id="cd00130">
    <property type="entry name" value="PAS"/>
    <property type="match status" value="2"/>
</dbReference>
<keyword evidence="4" id="KW-0597">Phosphoprotein</keyword>
<keyword evidence="12" id="KW-0067">ATP-binding</keyword>
<keyword evidence="3" id="KW-0600">Photoreceptor protein</keyword>
<evidence type="ECO:0000256" key="3">
    <source>
        <dbReference type="ARBA" id="ARBA00022543"/>
    </source>
</evidence>
<dbReference type="SMART" id="SM00086">
    <property type="entry name" value="PAC"/>
    <property type="match status" value="2"/>
</dbReference>
<keyword evidence="15" id="KW-0675">Receptor</keyword>
<evidence type="ECO:0000256" key="7">
    <source>
        <dbReference type="ARBA" id="ARBA00022643"/>
    </source>
</evidence>
<dbReference type="InterPro" id="IPR011102">
    <property type="entry name" value="Sig_transdc_His_kinase_HWE"/>
</dbReference>
<organism evidence="18 19">
    <name type="scientific">Paracoccus benzoatiresistens</name>
    <dbReference type="NCBI Taxonomy" id="2997341"/>
    <lineage>
        <taxon>Bacteria</taxon>
        <taxon>Pseudomonadati</taxon>
        <taxon>Pseudomonadota</taxon>
        <taxon>Alphaproteobacteria</taxon>
        <taxon>Rhodobacterales</taxon>
        <taxon>Paracoccaceae</taxon>
        <taxon>Paracoccus</taxon>
    </lineage>
</organism>
<keyword evidence="9" id="KW-0677">Repeat</keyword>
<proteinExistence type="predicted"/>
<dbReference type="Pfam" id="PF13426">
    <property type="entry name" value="PAS_9"/>
    <property type="match status" value="1"/>
</dbReference>
<evidence type="ECO:0000259" key="16">
    <source>
        <dbReference type="PROSITE" id="PS50112"/>
    </source>
</evidence>
<evidence type="ECO:0000256" key="1">
    <source>
        <dbReference type="ARBA" id="ARBA00000085"/>
    </source>
</evidence>
<keyword evidence="5" id="KW-0716">Sensory transduction</keyword>
<gene>
    <name evidence="18" type="ORF">OU682_16235</name>
</gene>
<dbReference type="InterPro" id="IPR013655">
    <property type="entry name" value="PAS_fold_3"/>
</dbReference>
<evidence type="ECO:0000256" key="2">
    <source>
        <dbReference type="ARBA" id="ARBA00012438"/>
    </source>
</evidence>
<dbReference type="NCBIfam" id="TIGR00229">
    <property type="entry name" value="sensory_box"/>
    <property type="match status" value="2"/>
</dbReference>
<evidence type="ECO:0000313" key="19">
    <source>
        <dbReference type="Proteomes" id="UP001149822"/>
    </source>
</evidence>
<dbReference type="Gene3D" id="3.30.565.10">
    <property type="entry name" value="Histidine kinase-like ATPase, C-terminal domain"/>
    <property type="match status" value="1"/>
</dbReference>
<evidence type="ECO:0000256" key="9">
    <source>
        <dbReference type="ARBA" id="ARBA00022737"/>
    </source>
</evidence>
<comment type="catalytic activity">
    <reaction evidence="1">
        <text>ATP + protein L-histidine = ADP + protein N-phospho-L-histidine.</text>
        <dbReference type="EC" id="2.7.13.3"/>
    </reaction>
</comment>
<dbReference type="InterPro" id="IPR000700">
    <property type="entry name" value="PAS-assoc_C"/>
</dbReference>
<feature type="domain" description="PAC" evidence="17">
    <location>
        <begin position="262"/>
        <end position="315"/>
    </location>
</feature>
<evidence type="ECO:0000256" key="12">
    <source>
        <dbReference type="ARBA" id="ARBA00022840"/>
    </source>
</evidence>
<dbReference type="PROSITE" id="PS50112">
    <property type="entry name" value="PAS"/>
    <property type="match status" value="2"/>
</dbReference>
<evidence type="ECO:0000256" key="8">
    <source>
        <dbReference type="ARBA" id="ARBA00022679"/>
    </source>
</evidence>
<keyword evidence="10" id="KW-0547">Nucleotide-binding</keyword>
<dbReference type="Gene3D" id="3.30.450.20">
    <property type="entry name" value="PAS domain"/>
    <property type="match status" value="2"/>
</dbReference>
<keyword evidence="8" id="KW-0808">Transferase</keyword>
<dbReference type="InterPro" id="IPR000014">
    <property type="entry name" value="PAS"/>
</dbReference>
<dbReference type="InterPro" id="IPR035965">
    <property type="entry name" value="PAS-like_dom_sf"/>
</dbReference>
<dbReference type="Pfam" id="PF13596">
    <property type="entry name" value="PAS_10"/>
    <property type="match status" value="1"/>
</dbReference>
<comment type="caution">
    <text evidence="18">The sequence shown here is derived from an EMBL/GenBank/DDBJ whole genome shotgun (WGS) entry which is preliminary data.</text>
</comment>
<feature type="domain" description="PAS" evidence="16">
    <location>
        <begin position="185"/>
        <end position="260"/>
    </location>
</feature>
<dbReference type="PANTHER" id="PTHR41523:SF8">
    <property type="entry name" value="ETHYLENE RESPONSE SENSOR PROTEIN"/>
    <property type="match status" value="1"/>
</dbReference>
<dbReference type="SMART" id="SM00091">
    <property type="entry name" value="PAS"/>
    <property type="match status" value="2"/>
</dbReference>
<dbReference type="SMART" id="SM00911">
    <property type="entry name" value="HWE_HK"/>
    <property type="match status" value="1"/>
</dbReference>
<dbReference type="RefSeq" id="WP_268943231.1">
    <property type="nucleotide sequence ID" value="NZ_JAPTYD010000030.1"/>
</dbReference>
<sequence>METLKEELQSVNEELQTVNGELAYRVSELGRANSNLKNLLEATQIATVFLDNDLRVRNFTPAATEIFHLLETKAVGVISFSYDGVMLSANDVFLRMTGYSRSQVEQGELTWQKLTPEEHIPESNRQIKILNRTGRIGPYEKEYILADGSRCWMLFAGRDMGDGTMAEFCIDISGRKAIEAALRKSEEQLREFGEASSDVLWIRDAESLQWVYLTPAFERIYGLQRDQVMGGNNLRSWAELIVPEDRDHALDHIRRVRQGERVNFEYRIRRPSDQEIRWLRNTEFPLFGDDGTVRQIGGIGRDVTDERAAANRMEVLVAELQHRTRNLMGVIRSVAEKTLRSAANSGDFENSFLGRLDALARVQGLLSRLPKGDRVAFDELLRSELSAHGAQDGKSAALHLDGPSDVRLRSSTVQIMALALHELATNAVKYGALGQPAAQLTVRWRVDPSQADGRSWLHVDWREAGVVLGQKDPALSTSGQGRELIEQALPYQLGARTSYSLKDDGIHCTIAVPLTSESPPP</sequence>
<dbReference type="PANTHER" id="PTHR41523">
    <property type="entry name" value="TWO-COMPONENT SYSTEM SENSOR PROTEIN"/>
    <property type="match status" value="1"/>
</dbReference>
<keyword evidence="13" id="KW-0157">Chromophore</keyword>
<dbReference type="PROSITE" id="PS50113">
    <property type="entry name" value="PAC"/>
    <property type="match status" value="1"/>
</dbReference>
<evidence type="ECO:0000259" key="17">
    <source>
        <dbReference type="PROSITE" id="PS50113"/>
    </source>
</evidence>
<evidence type="ECO:0000256" key="11">
    <source>
        <dbReference type="ARBA" id="ARBA00022777"/>
    </source>
</evidence>
<dbReference type="EMBL" id="JAPTYD010000030">
    <property type="protein sequence ID" value="MCZ0963166.1"/>
    <property type="molecule type" value="Genomic_DNA"/>
</dbReference>
<accession>A0ABT4J7V3</accession>
<dbReference type="Pfam" id="PF08447">
    <property type="entry name" value="PAS_3"/>
    <property type="match status" value="1"/>
</dbReference>
<dbReference type="EC" id="2.7.13.3" evidence="2"/>
<evidence type="ECO:0000256" key="10">
    <source>
        <dbReference type="ARBA" id="ARBA00022741"/>
    </source>
</evidence>
<evidence type="ECO:0000313" key="18">
    <source>
        <dbReference type="EMBL" id="MCZ0963166.1"/>
    </source>
</evidence>
<protein>
    <recommendedName>
        <fullName evidence="2">histidine kinase</fullName>
        <ecNumber evidence="2">2.7.13.3</ecNumber>
    </recommendedName>
</protein>
<dbReference type="InterPro" id="IPR036890">
    <property type="entry name" value="HATPase_C_sf"/>
</dbReference>
<dbReference type="SUPFAM" id="SSF55785">
    <property type="entry name" value="PYP-like sensor domain (PAS domain)"/>
    <property type="match status" value="2"/>
</dbReference>
<evidence type="ECO:0000256" key="14">
    <source>
        <dbReference type="ARBA" id="ARBA00023026"/>
    </source>
</evidence>
<evidence type="ECO:0000256" key="4">
    <source>
        <dbReference type="ARBA" id="ARBA00022553"/>
    </source>
</evidence>
<evidence type="ECO:0000256" key="13">
    <source>
        <dbReference type="ARBA" id="ARBA00022991"/>
    </source>
</evidence>
<keyword evidence="14" id="KW-0843">Virulence</keyword>
<keyword evidence="7" id="KW-0288">FMN</keyword>
<feature type="domain" description="PAS" evidence="16">
    <location>
        <begin position="62"/>
        <end position="119"/>
    </location>
</feature>
<evidence type="ECO:0000256" key="5">
    <source>
        <dbReference type="ARBA" id="ARBA00022606"/>
    </source>
</evidence>
<keyword evidence="6" id="KW-0285">Flavoprotein</keyword>
<keyword evidence="19" id="KW-1185">Reference proteome</keyword>
<dbReference type="Proteomes" id="UP001149822">
    <property type="component" value="Unassembled WGS sequence"/>
</dbReference>
<reference evidence="18" key="1">
    <citation type="submission" date="2022-12" db="EMBL/GenBank/DDBJ databases">
        <title>Paracoccus sp. EF6 isolated from a lake water.</title>
        <authorList>
            <person name="Liu H."/>
        </authorList>
    </citation>
    <scope>NUCLEOTIDE SEQUENCE</scope>
    <source>
        <strain evidence="18">EF6</strain>
    </source>
</reference>
<dbReference type="Pfam" id="PF07536">
    <property type="entry name" value="HWE_HK"/>
    <property type="match status" value="1"/>
</dbReference>
<keyword evidence="11" id="KW-0418">Kinase</keyword>
<evidence type="ECO:0000256" key="6">
    <source>
        <dbReference type="ARBA" id="ARBA00022630"/>
    </source>
</evidence>
<name>A0ABT4J7V3_9RHOB</name>
<dbReference type="InterPro" id="IPR001610">
    <property type="entry name" value="PAC"/>
</dbReference>